<feature type="transmembrane region" description="Helical" evidence="2">
    <location>
        <begin position="107"/>
        <end position="128"/>
    </location>
</feature>
<keyword evidence="2" id="KW-0812">Transmembrane</keyword>
<feature type="transmembrane region" description="Helical" evidence="2">
    <location>
        <begin position="76"/>
        <end position="101"/>
    </location>
</feature>
<keyword evidence="2" id="KW-1133">Transmembrane helix</keyword>
<comment type="caution">
    <text evidence="3">The sequence shown here is derived from an EMBL/GenBank/DDBJ whole genome shotgun (WGS) entry which is preliminary data.</text>
</comment>
<dbReference type="Proteomes" id="UP000799536">
    <property type="component" value="Unassembled WGS sequence"/>
</dbReference>
<reference evidence="3" key="1">
    <citation type="journal article" date="2020" name="Stud. Mycol.">
        <title>101 Dothideomycetes genomes: a test case for predicting lifestyles and emergence of pathogens.</title>
        <authorList>
            <person name="Haridas S."/>
            <person name="Albert R."/>
            <person name="Binder M."/>
            <person name="Bloem J."/>
            <person name="Labutti K."/>
            <person name="Salamov A."/>
            <person name="Andreopoulos B."/>
            <person name="Baker S."/>
            <person name="Barry K."/>
            <person name="Bills G."/>
            <person name="Bluhm B."/>
            <person name="Cannon C."/>
            <person name="Castanera R."/>
            <person name="Culley D."/>
            <person name="Daum C."/>
            <person name="Ezra D."/>
            <person name="Gonzalez J."/>
            <person name="Henrissat B."/>
            <person name="Kuo A."/>
            <person name="Liang C."/>
            <person name="Lipzen A."/>
            <person name="Lutzoni F."/>
            <person name="Magnuson J."/>
            <person name="Mondo S."/>
            <person name="Nolan M."/>
            <person name="Ohm R."/>
            <person name="Pangilinan J."/>
            <person name="Park H.-J."/>
            <person name="Ramirez L."/>
            <person name="Alfaro M."/>
            <person name="Sun H."/>
            <person name="Tritt A."/>
            <person name="Yoshinaga Y."/>
            <person name="Zwiers L.-H."/>
            <person name="Turgeon B."/>
            <person name="Goodwin S."/>
            <person name="Spatafora J."/>
            <person name="Crous P."/>
            <person name="Grigoriev I."/>
        </authorList>
    </citation>
    <scope>NUCLEOTIDE SEQUENCE</scope>
    <source>
        <strain evidence="3">ATCC 74209</strain>
    </source>
</reference>
<sequence>MSAILKYRIITSSPTHTLRAISVLTFPPAFLLLLVQGIASRRVNPAIGLIPLAFSSAFSTFLLYNEKRCGCQSSGLTGPIHLVADAILGVGLLVCLILTWVNLPRHWAGSQIMFGTYCSNFLLVNFFIHLHFSLQQLYELGLPGSISPTSCPHCQQSGSLGLPIRRGYNNGYAPLLEEEMRQEEYCDHHNDGSRDTVPAAVPKQGAEAV</sequence>
<accession>A0A9P4JT76</accession>
<keyword evidence="4" id="KW-1185">Reference proteome</keyword>
<dbReference type="EMBL" id="ML993923">
    <property type="protein sequence ID" value="KAF2202819.1"/>
    <property type="molecule type" value="Genomic_DNA"/>
</dbReference>
<evidence type="ECO:0000256" key="1">
    <source>
        <dbReference type="SAM" id="MobiDB-lite"/>
    </source>
</evidence>
<evidence type="ECO:0000256" key="2">
    <source>
        <dbReference type="SAM" id="Phobius"/>
    </source>
</evidence>
<dbReference type="AlphaFoldDB" id="A0A9P4JT76"/>
<organism evidence="3 4">
    <name type="scientific">Delitschia confertaspora ATCC 74209</name>
    <dbReference type="NCBI Taxonomy" id="1513339"/>
    <lineage>
        <taxon>Eukaryota</taxon>
        <taxon>Fungi</taxon>
        <taxon>Dikarya</taxon>
        <taxon>Ascomycota</taxon>
        <taxon>Pezizomycotina</taxon>
        <taxon>Dothideomycetes</taxon>
        <taxon>Pleosporomycetidae</taxon>
        <taxon>Pleosporales</taxon>
        <taxon>Delitschiaceae</taxon>
        <taxon>Delitschia</taxon>
    </lineage>
</organism>
<gene>
    <name evidence="3" type="ORF">GQ43DRAFT_297924</name>
</gene>
<protein>
    <submittedName>
        <fullName evidence="3">Uncharacterized protein</fullName>
    </submittedName>
</protein>
<name>A0A9P4JT76_9PLEO</name>
<feature type="transmembrane region" description="Helical" evidence="2">
    <location>
        <begin position="20"/>
        <end position="39"/>
    </location>
</feature>
<feature type="transmembrane region" description="Helical" evidence="2">
    <location>
        <begin position="45"/>
        <end position="64"/>
    </location>
</feature>
<feature type="region of interest" description="Disordered" evidence="1">
    <location>
        <begin position="186"/>
        <end position="209"/>
    </location>
</feature>
<proteinExistence type="predicted"/>
<evidence type="ECO:0000313" key="3">
    <source>
        <dbReference type="EMBL" id="KAF2202819.1"/>
    </source>
</evidence>
<evidence type="ECO:0000313" key="4">
    <source>
        <dbReference type="Proteomes" id="UP000799536"/>
    </source>
</evidence>
<keyword evidence="2" id="KW-0472">Membrane</keyword>
<dbReference type="OrthoDB" id="5241710at2759"/>